<reference evidence="23" key="2">
    <citation type="submission" date="2025-09" db="UniProtKB">
        <authorList>
            <consortium name="Ensembl"/>
        </authorList>
    </citation>
    <scope>IDENTIFICATION</scope>
</reference>
<dbReference type="GeneID" id="115515596"/>
<dbReference type="InterPro" id="IPR006642">
    <property type="entry name" value="Rad18_UBZ4"/>
</dbReference>
<dbReference type="FunFam" id="3.30.160.60:FF:001796">
    <property type="entry name" value="Fanconi-associated nuclease"/>
    <property type="match status" value="1"/>
</dbReference>
<evidence type="ECO:0000256" key="6">
    <source>
        <dbReference type="ARBA" id="ARBA00022759"/>
    </source>
</evidence>
<evidence type="ECO:0000256" key="8">
    <source>
        <dbReference type="ARBA" id="ARBA00022771"/>
    </source>
</evidence>
<evidence type="ECO:0000256" key="21">
    <source>
        <dbReference type="SAM" id="MobiDB-lite"/>
    </source>
</evidence>
<evidence type="ECO:0000256" key="20">
    <source>
        <dbReference type="RuleBase" id="RU365033"/>
    </source>
</evidence>
<evidence type="ECO:0000313" key="23">
    <source>
        <dbReference type="Ensembl" id="ENSLCNP00005015034.1"/>
    </source>
</evidence>
<organism evidence="23 24">
    <name type="scientific">Lynx canadensis</name>
    <name type="common">Canada lynx</name>
    <name type="synonym">Felis canadensis</name>
    <dbReference type="NCBI Taxonomy" id="61383"/>
    <lineage>
        <taxon>Eukaryota</taxon>
        <taxon>Metazoa</taxon>
        <taxon>Chordata</taxon>
        <taxon>Craniata</taxon>
        <taxon>Vertebrata</taxon>
        <taxon>Euteleostomi</taxon>
        <taxon>Mammalia</taxon>
        <taxon>Eutheria</taxon>
        <taxon>Laurasiatheria</taxon>
        <taxon>Carnivora</taxon>
        <taxon>Feliformia</taxon>
        <taxon>Felidae</taxon>
        <taxon>Felinae</taxon>
        <taxon>Lynx</taxon>
    </lineage>
</organism>
<sequence>MMSEGKAPAKKRPRRSLSASKTKTKECNSIISFFNNAPPAKLACPVCSKMVQRYDLNRHLDEKCANNDDITPVDQRHVDLTNSHVPTVDLTNIVLEDVTPGKLSPSKISLTPDQSDSAKMGVKQQTSPYFKNNDDLGCKNQDKLRHHNVKVITLGSLSSKLSRRYTEAKRAIDKNEEFANKSPQSSSSTMVRTLVDNCSETEDKDQILENSSQKENVFACDSLKEQSTPEHTVEGTKIMEAESQKATQEYERSPLGPAFSDNAAMLFSPDLTLGNTLKSTSEHSLAKWESIKGVDNQDVEKCEASSCEEVKVTVASETKTQLSNWEAKSDSSTHDDSKGHNIQDLSPEGDSDLKNEITCGIPLEQGSSCDVPGKTITVPPSHPYYLRSFLVVLRAVFENEEDRMLFDEHERGIVTKFYQLSASGQKLYVRLFQRKFGWIKMNKLEYEEIAPDLTPVIGELQQAGFLQTESELQELSEVLELLSAPELKTLAKTFHLVNPNGQKQQLVDTFLKLAKQPSVCTWGKNQAGIGAVILKRAKDLAGESLRVCKGPRAVFSRVLLLFSLTDSMEDEEAACGGQGQLSTVLLVNLGRMEFPRYTINRKTQIFQDRDDLIRYHENLPLFLRCFTVGWIYTRILSRTVEILQRLHLYEEAVKELENLLSQKVYCPDSRGRWWDRLALNLHQHLKRLEPAIKCIAEGLADPEVRTGHRLSLYQRAVRLRESPSCQKYRHLFHRLPEITVEDVKHVTITGRLCPQRGMGKSVFVMEAGGPTAPATVLCSVEEVALAYYRRSGFDQGIHGEGSTFSTLYGLLLWDVIFMDGIPDVFRNAYQACPLDLCTDSFFTSRGPAIEARLQLIHSAPAESLRAWVAAVWQAQEGRVASIVSWDRFASLQQAQDLVSCLGGPVLSGVCRRLAVDFRHCRGGLPDLVVWDSQSHRFKLVEVKGPNDRLSHKQMVWLHELQKLGAEVEVCHVVAVGAKSKGLN</sequence>
<evidence type="ECO:0000256" key="3">
    <source>
        <dbReference type="ARBA" id="ARBA00005533"/>
    </source>
</evidence>
<keyword evidence="9 20" id="KW-0378">Hydrolase</keyword>
<feature type="domain" description="UBZ4-type" evidence="22">
    <location>
        <begin position="41"/>
        <end position="69"/>
    </location>
</feature>
<keyword evidence="10" id="KW-0862">Zinc</keyword>
<keyword evidence="24" id="KW-1185">Reference proteome</keyword>
<dbReference type="FunFam" id="3.40.1350.10:FF:000004">
    <property type="entry name" value="Fanconi-associated nuclease"/>
    <property type="match status" value="1"/>
</dbReference>
<dbReference type="InterPro" id="IPR014883">
    <property type="entry name" value="VRR_NUC"/>
</dbReference>
<dbReference type="InterPro" id="IPR049125">
    <property type="entry name" value="FAN1-like_WH"/>
</dbReference>
<keyword evidence="11" id="KW-0269">Exonuclease</keyword>
<comment type="function">
    <text evidence="20">Nuclease required for the repair of DNA interstrand cross-links (ICL). Acts as a 5'-3' exonuclease that anchors at a cut end of DNA and cleaves DNA successively at every third nucleotide, allowing to excise an ICL from one strand through flanking incisions.</text>
</comment>
<keyword evidence="5 20" id="KW-0479">Metal-binding</keyword>
<keyword evidence="7 19" id="KW-0227">DNA damage</keyword>
<dbReference type="Pfam" id="PF21170">
    <property type="entry name" value="FAN1_TPR"/>
    <property type="match status" value="1"/>
</dbReference>
<dbReference type="InterPro" id="IPR049138">
    <property type="entry name" value="Fan1_SAP_met"/>
</dbReference>
<proteinExistence type="inferred from homology"/>
<dbReference type="GO" id="GO:0008270">
    <property type="term" value="F:zinc ion binding"/>
    <property type="evidence" value="ECO:0007669"/>
    <property type="project" value="UniProtKB-KW"/>
</dbReference>
<dbReference type="Ensembl" id="ENSLCNT00005016815.1">
    <property type="protein sequence ID" value="ENSLCNP00005015034.1"/>
    <property type="gene ID" value="ENSLCNG00005009859.1"/>
</dbReference>
<keyword evidence="16 20" id="KW-0539">Nucleus</keyword>
<accession>A0A667GNB3</accession>
<evidence type="ECO:0000256" key="15">
    <source>
        <dbReference type="ARBA" id="ARBA00023211"/>
    </source>
</evidence>
<comment type="catalytic activity">
    <reaction evidence="1 20">
        <text>Hydrolytically removes 5'-nucleotides successively from the 3'-hydroxy termini of 3'-hydroxy-terminated oligonucleotides.</text>
        <dbReference type="EC" id="3.1.4.1"/>
    </reaction>
</comment>
<dbReference type="InterPro" id="IPR049132">
    <property type="entry name" value="FAN1-like_euk"/>
</dbReference>
<keyword evidence="14 19" id="KW-0234">DNA repair</keyword>
<protein>
    <recommendedName>
        <fullName evidence="20">Fanconi-associated nuclease</fullName>
        <ecNumber evidence="20">3.1.4.1</ecNumber>
    </recommendedName>
</protein>
<dbReference type="PROSITE" id="PS51908">
    <property type="entry name" value="ZF_UBZ4"/>
    <property type="match status" value="1"/>
</dbReference>
<dbReference type="RefSeq" id="XP_030173401.1">
    <property type="nucleotide sequence ID" value="XM_030317541.1"/>
</dbReference>
<dbReference type="GO" id="GO:0004528">
    <property type="term" value="F:phosphodiesterase I activity"/>
    <property type="evidence" value="ECO:0007669"/>
    <property type="project" value="UniProtKB-EC"/>
</dbReference>
<comment type="similarity">
    <text evidence="3 20">Belongs to the FAN1 family.</text>
</comment>
<comment type="function">
    <text evidence="17">Nuclease required for the repair of DNA interstrand cross-links (ICL) recruited at sites of DNA damage by monoubiquitinated FANCD2. Specifically involved in repair of ICL-induced DNA breaks by being required for efficient homologous recombination, probably in the resolution of homologous recombination intermediates. Not involved in DNA double-strand breaks resection. Acts as a 5'-3' exonuclease that anchors at a cut end of DNA and cleaves DNA successively at every third nucleotide, allowing to excise an ICL from one strand through flanking incisions. Probably keeps excising with 3'-flap annealing until it reaches and unhooks the ICL. Acts at sites that have a 5'-terminal phosphate anchor at a nick or a 1- or 2-nucleotide flap and is augmented by a 3' flap. Also has endonuclease activity toward 5'-flaps.</text>
</comment>
<reference evidence="23" key="1">
    <citation type="submission" date="2025-08" db="UniProtKB">
        <authorList>
            <consortium name="Ensembl"/>
        </authorList>
    </citation>
    <scope>IDENTIFICATION</scope>
</reference>
<evidence type="ECO:0000313" key="24">
    <source>
        <dbReference type="Proteomes" id="UP000472241"/>
    </source>
</evidence>
<evidence type="ECO:0000256" key="14">
    <source>
        <dbReference type="ARBA" id="ARBA00023204"/>
    </source>
</evidence>
<dbReference type="CDD" id="cd22326">
    <property type="entry name" value="FAN1-like"/>
    <property type="match status" value="1"/>
</dbReference>
<dbReference type="Pfam" id="PF21315">
    <property type="entry name" value="FAN1_HTH"/>
    <property type="match status" value="1"/>
</dbReference>
<dbReference type="PANTHER" id="PTHR15749">
    <property type="entry name" value="FANCONI-ASSOCIATED NUCLEASE 1"/>
    <property type="match status" value="1"/>
</dbReference>
<keyword evidence="13" id="KW-0175">Coiled coil</keyword>
<evidence type="ECO:0000256" key="2">
    <source>
        <dbReference type="ARBA" id="ARBA00004123"/>
    </source>
</evidence>
<dbReference type="AlphaFoldDB" id="A0A667GNB3"/>
<comment type="subcellular location">
    <subcellularLocation>
        <location evidence="2 20">Nucleus</location>
    </subcellularLocation>
</comment>
<dbReference type="InterPro" id="IPR011856">
    <property type="entry name" value="tRNA_endonuc-like_dom_sf"/>
</dbReference>
<comment type="cofactor">
    <cofactor evidence="20">
        <name>Mg(2+)</name>
        <dbReference type="ChEBI" id="CHEBI:18420"/>
    </cofactor>
    <cofactor evidence="20">
        <name>Mn(2+)</name>
        <dbReference type="ChEBI" id="CHEBI:29035"/>
    </cofactor>
</comment>
<evidence type="ECO:0000256" key="10">
    <source>
        <dbReference type="ARBA" id="ARBA00022833"/>
    </source>
</evidence>
<evidence type="ECO:0000256" key="13">
    <source>
        <dbReference type="ARBA" id="ARBA00023054"/>
    </source>
</evidence>
<keyword evidence="8 19" id="KW-0863">Zinc-finger</keyword>
<evidence type="ECO:0000256" key="18">
    <source>
        <dbReference type="ARBA" id="ARBA00064222"/>
    </source>
</evidence>
<dbReference type="PANTHER" id="PTHR15749:SF4">
    <property type="entry name" value="FANCONI-ASSOCIATED NUCLEASE 1"/>
    <property type="match status" value="1"/>
</dbReference>
<dbReference type="GO" id="GO:0005634">
    <property type="term" value="C:nucleus"/>
    <property type="evidence" value="ECO:0007669"/>
    <property type="project" value="UniProtKB-SubCell"/>
</dbReference>
<dbReference type="Proteomes" id="UP000472241">
    <property type="component" value="Unplaced"/>
</dbReference>
<dbReference type="InterPro" id="IPR033315">
    <property type="entry name" value="Fan1-like"/>
</dbReference>
<evidence type="ECO:0000256" key="16">
    <source>
        <dbReference type="ARBA" id="ARBA00023242"/>
    </source>
</evidence>
<evidence type="ECO:0000256" key="9">
    <source>
        <dbReference type="ARBA" id="ARBA00022801"/>
    </source>
</evidence>
<dbReference type="GO" id="GO:0017108">
    <property type="term" value="F:5'-flap endonuclease activity"/>
    <property type="evidence" value="ECO:0007669"/>
    <property type="project" value="TreeGrafter"/>
</dbReference>
<evidence type="ECO:0000259" key="22">
    <source>
        <dbReference type="PROSITE" id="PS51908"/>
    </source>
</evidence>
<evidence type="ECO:0000256" key="12">
    <source>
        <dbReference type="ARBA" id="ARBA00022842"/>
    </source>
</evidence>
<dbReference type="Pfam" id="PF21169">
    <property type="entry name" value="Fan1_SAP"/>
    <property type="match status" value="1"/>
</dbReference>
<gene>
    <name evidence="23" type="primary">FAN1</name>
</gene>
<evidence type="ECO:0000256" key="7">
    <source>
        <dbReference type="ARBA" id="ARBA00022763"/>
    </source>
</evidence>
<comment type="subunit">
    <text evidence="18">Interacts with FANCD2 (when monoubiquitinated). Interacts with FANCI, MLH1, MLH3 and PMS2.</text>
</comment>
<dbReference type="CTD" id="22909"/>
<dbReference type="GO" id="GO:0036297">
    <property type="term" value="P:interstrand cross-link repair"/>
    <property type="evidence" value="ECO:0007669"/>
    <property type="project" value="InterPro"/>
</dbReference>
<dbReference type="Gene3D" id="3.30.160.60">
    <property type="entry name" value="Classic Zinc Finger"/>
    <property type="match status" value="1"/>
</dbReference>
<dbReference type="GO" id="GO:0008409">
    <property type="term" value="F:5'-3' exonuclease activity"/>
    <property type="evidence" value="ECO:0007669"/>
    <property type="project" value="TreeGrafter"/>
</dbReference>
<keyword evidence="6" id="KW-0255">Endonuclease</keyword>
<keyword evidence="12 20" id="KW-0460">Magnesium</keyword>
<dbReference type="InterPro" id="IPR049126">
    <property type="entry name" value="FAN1-like_TPR"/>
</dbReference>
<evidence type="ECO:0000256" key="19">
    <source>
        <dbReference type="PROSITE-ProRule" id="PRU01256"/>
    </source>
</evidence>
<evidence type="ECO:0000256" key="1">
    <source>
        <dbReference type="ARBA" id="ARBA00000983"/>
    </source>
</evidence>
<feature type="region of interest" description="Disordered" evidence="21">
    <location>
        <begin position="322"/>
        <end position="351"/>
    </location>
</feature>
<dbReference type="SMART" id="SM00734">
    <property type="entry name" value="ZnF_Rad18"/>
    <property type="match status" value="1"/>
</dbReference>
<dbReference type="Gene3D" id="3.40.1350.10">
    <property type="match status" value="1"/>
</dbReference>
<evidence type="ECO:0000256" key="11">
    <source>
        <dbReference type="ARBA" id="ARBA00022839"/>
    </source>
</evidence>
<dbReference type="GO" id="GO:0070336">
    <property type="term" value="F:flap-structured DNA binding"/>
    <property type="evidence" value="ECO:0007669"/>
    <property type="project" value="TreeGrafter"/>
</dbReference>
<feature type="compositionally biased region" description="Basic and acidic residues" evidence="21">
    <location>
        <begin position="327"/>
        <end position="341"/>
    </location>
</feature>
<keyword evidence="15 20" id="KW-0464">Manganese</keyword>
<dbReference type="EC" id="3.1.4.1" evidence="20"/>
<feature type="region of interest" description="Disordered" evidence="21">
    <location>
        <begin position="1"/>
        <end position="23"/>
    </location>
</feature>
<name>A0A667GNB3_LYNCA</name>
<evidence type="ECO:0000256" key="17">
    <source>
        <dbReference type="ARBA" id="ARBA00056226"/>
    </source>
</evidence>
<evidence type="ECO:0000256" key="5">
    <source>
        <dbReference type="ARBA" id="ARBA00022723"/>
    </source>
</evidence>
<keyword evidence="4 20" id="KW-0540">Nuclease</keyword>
<evidence type="ECO:0000256" key="4">
    <source>
        <dbReference type="ARBA" id="ARBA00022722"/>
    </source>
</evidence>
<dbReference type="SMART" id="SM00990">
    <property type="entry name" value="VRR_NUC"/>
    <property type="match status" value="1"/>
</dbReference>
<dbReference type="Pfam" id="PF08774">
    <property type="entry name" value="VRR_NUC"/>
    <property type="match status" value="1"/>
</dbReference>